<dbReference type="SUPFAM" id="SSF53756">
    <property type="entry name" value="UDP-Glycosyltransferase/glycogen phosphorylase"/>
    <property type="match status" value="1"/>
</dbReference>
<evidence type="ECO:0000313" key="2">
    <source>
        <dbReference type="Proteomes" id="UP000500767"/>
    </source>
</evidence>
<reference evidence="1 2" key="1">
    <citation type="journal article" date="2014" name="World J. Microbiol. Biotechnol.">
        <title>Biodiversity and physiological characteristics of Antarctic and Arctic lichens-associated bacteria.</title>
        <authorList>
            <person name="Lee Y.M."/>
            <person name="Kim E.H."/>
            <person name="Lee H.K."/>
            <person name="Hong S.G."/>
        </authorList>
    </citation>
    <scope>NUCLEOTIDE SEQUENCE [LARGE SCALE GENOMIC DNA]</scope>
    <source>
        <strain evidence="1 2">PAMC 26569</strain>
    </source>
</reference>
<dbReference type="Pfam" id="PF13692">
    <property type="entry name" value="Glyco_trans_1_4"/>
    <property type="match status" value="1"/>
</dbReference>
<organism evidence="1 2">
    <name type="scientific">Lichenicola cladoniae</name>
    <dbReference type="NCBI Taxonomy" id="1484109"/>
    <lineage>
        <taxon>Bacteria</taxon>
        <taxon>Pseudomonadati</taxon>
        <taxon>Pseudomonadota</taxon>
        <taxon>Alphaproteobacteria</taxon>
        <taxon>Acetobacterales</taxon>
        <taxon>Acetobacteraceae</taxon>
        <taxon>Lichenicola</taxon>
    </lineage>
</organism>
<sequence>MVSSVSNPGTSSHGKSVPVLQEILEPTPRITAQADRAAGFVDDRDASVIALLHDAGPLLLCLSHLRWDFVWQRPQHLLSRASAHYRVVYFEEPILTAGDGPQSLDLHVSPEGVLIAVPHIPAGTDPTTIVALQRSLLDTLLLELGNAVAVAWFYTPMAMDFAGHVQATTVVYDCMDELTLFRGASPRLVLLERQLLDRADLVFTGGRSLYEAKRGLHPHAHLFPSSVDAPHFQQARSDRTAPPSDQADLPHPRIGYFGVIDERIDYALLDAIAVARPDWSFIMLGPTAKIDPASLPRHPNLHWLGMKSYAELPAYLAGWDAGIMPFALNEATRFISPTKTPEFLAAGVPLVSTPIADVVTDWGTGGMVSIAADPDATIAAIEALLARPIEPWLTDVDHRLSQQSWDNTWGRMMEFLDSAGSHADRSAITAADDRRTIPRPD</sequence>
<name>A0A6M8HU16_9PROT</name>
<accession>A0A6M8HU16</accession>
<dbReference type="EMBL" id="CP053708">
    <property type="protein sequence ID" value="QKE91810.1"/>
    <property type="molecule type" value="Genomic_DNA"/>
</dbReference>
<proteinExistence type="predicted"/>
<dbReference type="Gene3D" id="3.40.50.2000">
    <property type="entry name" value="Glycogen Phosphorylase B"/>
    <property type="match status" value="1"/>
</dbReference>
<dbReference type="GO" id="GO:0016740">
    <property type="term" value="F:transferase activity"/>
    <property type="evidence" value="ECO:0007669"/>
    <property type="project" value="UniProtKB-KW"/>
</dbReference>
<keyword evidence="1" id="KW-0808">Transferase</keyword>
<gene>
    <name evidence="1" type="ORF">HN018_18815</name>
</gene>
<keyword evidence="2" id="KW-1185">Reference proteome</keyword>
<dbReference type="KEGG" id="lck:HN018_18815"/>
<dbReference type="Proteomes" id="UP000500767">
    <property type="component" value="Chromosome"/>
</dbReference>
<evidence type="ECO:0000313" key="1">
    <source>
        <dbReference type="EMBL" id="QKE91810.1"/>
    </source>
</evidence>
<protein>
    <submittedName>
        <fullName evidence="1">Glycosyltransferase</fullName>
    </submittedName>
</protein>
<dbReference type="AlphaFoldDB" id="A0A6M8HU16"/>